<evidence type="ECO:0000256" key="10">
    <source>
        <dbReference type="SAM" id="MobiDB-lite"/>
    </source>
</evidence>
<dbReference type="Gene3D" id="3.40.50.300">
    <property type="entry name" value="P-loop containing nucleotide triphosphate hydrolases"/>
    <property type="match status" value="2"/>
</dbReference>
<name>A0A431VMY9_9PROT</name>
<keyword evidence="14" id="KW-1185">Reference proteome</keyword>
<evidence type="ECO:0000256" key="1">
    <source>
        <dbReference type="ARBA" id="ARBA00022741"/>
    </source>
</evidence>
<dbReference type="OrthoDB" id="9815222at2"/>
<comment type="caution">
    <text evidence="13">The sequence shown here is derived from an EMBL/GenBank/DDBJ whole genome shotgun (WGS) entry which is preliminary data.</text>
</comment>
<dbReference type="AlphaFoldDB" id="A0A431VMY9"/>
<dbReference type="InterPro" id="IPR026362">
    <property type="entry name" value="DEXH_lig_assoc"/>
</dbReference>
<keyword evidence="1" id="KW-0547">Nucleotide-binding</keyword>
<feature type="compositionally biased region" description="Basic and acidic residues" evidence="10">
    <location>
        <begin position="825"/>
        <end position="842"/>
    </location>
</feature>
<keyword evidence="7" id="KW-0234">DNA repair</keyword>
<dbReference type="PROSITE" id="PS51194">
    <property type="entry name" value="HELICASE_CTER"/>
    <property type="match status" value="1"/>
</dbReference>
<feature type="domain" description="Helicase ATP-binding" evidence="11">
    <location>
        <begin position="39"/>
        <end position="209"/>
    </location>
</feature>
<dbReference type="GO" id="GO:0016887">
    <property type="term" value="F:ATP hydrolysis activity"/>
    <property type="evidence" value="ECO:0007669"/>
    <property type="project" value="TreeGrafter"/>
</dbReference>
<comment type="similarity">
    <text evidence="9">Belongs to the Lhr helicase family. Lhr-Core subfamily.</text>
</comment>
<keyword evidence="4" id="KW-0347">Helicase</keyword>
<evidence type="ECO:0000313" key="14">
    <source>
        <dbReference type="Proteomes" id="UP000277007"/>
    </source>
</evidence>
<sequence length="842" mass="91911">MDSAPPSTSAIPAPLIPPNVAAWFRSRGWSPHAHQVAMVAAATEGASALLIAPTGGGKTLAGFLPSLIELAERPRDGLHTLYISPLKALAVDVQRNLETPIAEMRLPIRAETRTGDTPEAKRRRQRAHPPHILMTTPESLALLLSYADSARLFGGLRCVIVDELHALAGTKRGDLLALGLARLTRLAPLARRVGLSATVADPDHLLAWLSRTGLAGGVAGGSDVRLVQGRSGADPAIDILDSRERLPWAGHSALHAMAELYQRIRQQRTTLVFVNTRAQAEMVFQALWKVNDETLPIALHHGSLAVEQRRKVEAAMARGELRAVVATSSLDLGIDWAAVDLVVQIGAPKGSSRLIQRIGRANHRLDEPSRALLVPANRFEVLECRAALDAVRANALDGDAPRPGGVDVLAQHILGMACAAPFRPDELYEEVITAAPYADLDRDSFDDVLDFVATGGYALGAYERFQRLRTREDGRVAISGAAVARLYRMNVGTITQELLLRVRLNRGPVLGEVEEYFIQGLTPGDTFLFAGQVLKFLGVREMEAQVAKGGTGEPKIPAYAGGRLPLTTHLAERVRAMLADPAAWDGLPDDVREWLALQRQRSVLPDRDGLLVELFPRNGKRFLVAYAFEGRNAHQTLGMLLTRRMERMGLGPLGFVATDYVLAVWSLRSPDRLDALFDQDMLGDDLEAWMDESSMLRRTFRNVALIAGVIERRHPGQEKNGRQVTVSSDLIYDVLRKHDPGHVLLRATRADAAGGLTDVRRLSDFLARVRGRITRQDLDRISPLAVPVILEIGRERIDGEATDELLAAAAAELVAEAMAEPPAPPKREGANRPDDRRQGRLL</sequence>
<keyword evidence="5" id="KW-0067">ATP-binding</keyword>
<dbReference type="PIRSF" id="PIRSF037307">
    <property type="entry name" value="Lhr-like_helic_prd"/>
    <property type="match status" value="1"/>
</dbReference>
<evidence type="ECO:0000256" key="2">
    <source>
        <dbReference type="ARBA" id="ARBA00022763"/>
    </source>
</evidence>
<dbReference type="GO" id="GO:0003677">
    <property type="term" value="F:DNA binding"/>
    <property type="evidence" value="ECO:0007669"/>
    <property type="project" value="UniProtKB-KW"/>
</dbReference>
<dbReference type="GO" id="GO:0005524">
    <property type="term" value="F:ATP binding"/>
    <property type="evidence" value="ECO:0007669"/>
    <property type="project" value="UniProtKB-KW"/>
</dbReference>
<protein>
    <submittedName>
        <fullName evidence="13">Ligase-associated DNA damage response DEXH box helicase</fullName>
    </submittedName>
</protein>
<dbReference type="PROSITE" id="PS51192">
    <property type="entry name" value="HELICASE_ATP_BIND_1"/>
    <property type="match status" value="1"/>
</dbReference>
<dbReference type="InterPro" id="IPR014001">
    <property type="entry name" value="Helicase_ATP-bd"/>
</dbReference>
<evidence type="ECO:0000313" key="13">
    <source>
        <dbReference type="EMBL" id="RTR23753.1"/>
    </source>
</evidence>
<feature type="region of interest" description="Disordered" evidence="10">
    <location>
        <begin position="817"/>
        <end position="842"/>
    </location>
</feature>
<evidence type="ECO:0000256" key="4">
    <source>
        <dbReference type="ARBA" id="ARBA00022806"/>
    </source>
</evidence>
<evidence type="ECO:0000256" key="9">
    <source>
        <dbReference type="ARBA" id="ARBA00093467"/>
    </source>
</evidence>
<dbReference type="InterPro" id="IPR045628">
    <property type="entry name" value="Lhr_WH_dom"/>
</dbReference>
<dbReference type="InterPro" id="IPR052511">
    <property type="entry name" value="ATP-dep_Helicase"/>
</dbReference>
<keyword evidence="2" id="KW-0227">DNA damage</keyword>
<dbReference type="NCBIfam" id="TIGR04121">
    <property type="entry name" value="DEXH_lig_assoc"/>
    <property type="match status" value="1"/>
</dbReference>
<dbReference type="InterPro" id="IPR011545">
    <property type="entry name" value="DEAD/DEAH_box_helicase_dom"/>
</dbReference>
<reference evidence="13 14" key="1">
    <citation type="submission" date="2018-12" db="EMBL/GenBank/DDBJ databases">
        <authorList>
            <person name="Yang Y."/>
        </authorList>
    </citation>
    <scope>NUCLEOTIDE SEQUENCE [LARGE SCALE GENOMIC DNA]</scope>
    <source>
        <strain evidence="13 14">L-25-5w-1</strain>
    </source>
</reference>
<evidence type="ECO:0000259" key="11">
    <source>
        <dbReference type="PROSITE" id="PS51192"/>
    </source>
</evidence>
<dbReference type="SMART" id="SM00487">
    <property type="entry name" value="DEXDc"/>
    <property type="match status" value="1"/>
</dbReference>
<organism evidence="13 14">
    <name type="scientific">Azospirillum griseum</name>
    <dbReference type="NCBI Taxonomy" id="2496639"/>
    <lineage>
        <taxon>Bacteria</taxon>
        <taxon>Pseudomonadati</taxon>
        <taxon>Pseudomonadota</taxon>
        <taxon>Alphaproteobacteria</taxon>
        <taxon>Rhodospirillales</taxon>
        <taxon>Azospirillaceae</taxon>
        <taxon>Azospirillum</taxon>
    </lineage>
</organism>
<dbReference type="PANTHER" id="PTHR47962:SF3">
    <property type="entry name" value="LARGE ATP-DEPENDENT HELICASE-RELATED PROTEIN"/>
    <property type="match status" value="1"/>
</dbReference>
<dbReference type="RefSeq" id="WP_126612449.1">
    <property type="nucleotide sequence ID" value="NZ_JBHUCY010000010.1"/>
</dbReference>
<dbReference type="GO" id="GO:0016874">
    <property type="term" value="F:ligase activity"/>
    <property type="evidence" value="ECO:0007669"/>
    <property type="project" value="UniProtKB-KW"/>
</dbReference>
<dbReference type="Pfam" id="PF00270">
    <property type="entry name" value="DEAD"/>
    <property type="match status" value="1"/>
</dbReference>
<feature type="domain" description="Helicase C-terminal" evidence="12">
    <location>
        <begin position="256"/>
        <end position="399"/>
    </location>
</feature>
<dbReference type="SMART" id="SM00490">
    <property type="entry name" value="HELICc"/>
    <property type="match status" value="1"/>
</dbReference>
<dbReference type="InterPro" id="IPR027417">
    <property type="entry name" value="P-loop_NTPase"/>
</dbReference>
<dbReference type="CDD" id="cd17922">
    <property type="entry name" value="DEXHc_LHR-like"/>
    <property type="match status" value="1"/>
</dbReference>
<keyword evidence="6" id="KW-0238">DNA-binding</keyword>
<proteinExistence type="inferred from homology"/>
<dbReference type="InterPro" id="IPR017170">
    <property type="entry name" value="Lhr-like"/>
</dbReference>
<dbReference type="Pfam" id="PF19306">
    <property type="entry name" value="WHD_Lhr"/>
    <property type="match status" value="1"/>
</dbReference>
<dbReference type="GO" id="GO:0006281">
    <property type="term" value="P:DNA repair"/>
    <property type="evidence" value="ECO:0007669"/>
    <property type="project" value="UniProtKB-KW"/>
</dbReference>
<dbReference type="SUPFAM" id="SSF52540">
    <property type="entry name" value="P-loop containing nucleoside triphosphate hydrolases"/>
    <property type="match status" value="1"/>
</dbReference>
<evidence type="ECO:0000259" key="12">
    <source>
        <dbReference type="PROSITE" id="PS51194"/>
    </source>
</evidence>
<dbReference type="Proteomes" id="UP000277007">
    <property type="component" value="Unassembled WGS sequence"/>
</dbReference>
<gene>
    <name evidence="13" type="ORF">EJ903_04350</name>
</gene>
<keyword evidence="13" id="KW-0436">Ligase</keyword>
<dbReference type="GO" id="GO:0004386">
    <property type="term" value="F:helicase activity"/>
    <property type="evidence" value="ECO:0007669"/>
    <property type="project" value="UniProtKB-KW"/>
</dbReference>
<dbReference type="InterPro" id="IPR001650">
    <property type="entry name" value="Helicase_C-like"/>
</dbReference>
<keyword evidence="3" id="KW-0378">Hydrolase</keyword>
<evidence type="ECO:0000256" key="5">
    <source>
        <dbReference type="ARBA" id="ARBA00022840"/>
    </source>
</evidence>
<keyword evidence="8" id="KW-0413">Isomerase</keyword>
<dbReference type="PANTHER" id="PTHR47962">
    <property type="entry name" value="ATP-DEPENDENT HELICASE LHR-RELATED-RELATED"/>
    <property type="match status" value="1"/>
</dbReference>
<evidence type="ECO:0000256" key="3">
    <source>
        <dbReference type="ARBA" id="ARBA00022801"/>
    </source>
</evidence>
<evidence type="ECO:0000256" key="6">
    <source>
        <dbReference type="ARBA" id="ARBA00023125"/>
    </source>
</evidence>
<evidence type="ECO:0000256" key="7">
    <source>
        <dbReference type="ARBA" id="ARBA00023204"/>
    </source>
</evidence>
<dbReference type="Pfam" id="PF08494">
    <property type="entry name" value="DEAD_assoc"/>
    <property type="match status" value="1"/>
</dbReference>
<evidence type="ECO:0000256" key="8">
    <source>
        <dbReference type="ARBA" id="ARBA00023235"/>
    </source>
</evidence>
<dbReference type="EMBL" id="RXMA01000002">
    <property type="protein sequence ID" value="RTR23753.1"/>
    <property type="molecule type" value="Genomic_DNA"/>
</dbReference>
<dbReference type="CDD" id="cd18796">
    <property type="entry name" value="SF2_C_LHR"/>
    <property type="match status" value="1"/>
</dbReference>
<dbReference type="Pfam" id="PF00271">
    <property type="entry name" value="Helicase_C"/>
    <property type="match status" value="1"/>
</dbReference>
<dbReference type="InterPro" id="IPR013701">
    <property type="entry name" value="Lhr-like_DEAD/DEAH_assoc"/>
</dbReference>
<accession>A0A431VMY9</accession>